<name>A0A2S4V5A4_9BASI</name>
<reference evidence="2 3" key="1">
    <citation type="submission" date="2017-12" db="EMBL/GenBank/DDBJ databases">
        <title>Gene loss provides genomic basis for host adaptation in cereal stripe rust fungi.</title>
        <authorList>
            <person name="Xia C."/>
        </authorList>
    </citation>
    <scope>NUCLEOTIDE SEQUENCE [LARGE SCALE GENOMIC DNA]</scope>
    <source>
        <strain evidence="2 3">93TX-2</strain>
    </source>
</reference>
<feature type="region of interest" description="Disordered" evidence="1">
    <location>
        <begin position="1"/>
        <end position="47"/>
    </location>
</feature>
<accession>A0A2S4V5A4</accession>
<keyword evidence="3" id="KW-1185">Reference proteome</keyword>
<dbReference type="EMBL" id="PKSM01000181">
    <property type="protein sequence ID" value="POW04677.1"/>
    <property type="molecule type" value="Genomic_DNA"/>
</dbReference>
<proteinExistence type="predicted"/>
<organism evidence="2 3">
    <name type="scientific">Puccinia striiformis</name>
    <dbReference type="NCBI Taxonomy" id="27350"/>
    <lineage>
        <taxon>Eukaryota</taxon>
        <taxon>Fungi</taxon>
        <taxon>Dikarya</taxon>
        <taxon>Basidiomycota</taxon>
        <taxon>Pucciniomycotina</taxon>
        <taxon>Pucciniomycetes</taxon>
        <taxon>Pucciniales</taxon>
        <taxon>Pucciniaceae</taxon>
        <taxon>Puccinia</taxon>
    </lineage>
</organism>
<evidence type="ECO:0000313" key="3">
    <source>
        <dbReference type="Proteomes" id="UP000238274"/>
    </source>
</evidence>
<sequence>MPVQLQSLNRLPLSADHDPQHHPDHFDDIPSPQRPTPPKLDYTAGDQNSSLNAHLLDSNKLSATTITHDSTNDPIFNPLQGPSGVIASPAHCLPSILGSPPIVTHSLNHLLHSDRPASPRTTCDHNESEIKKHNNIKTEVQTLTGDPQSPCSIVISTPPELNKLESTAITTGYLSVPNQTPTTLPDTSNSPTPIIDPISDPHSHLGEITEPNAHATTNSTPTYNNEFESAEMGAITIMEYSDAYWDAHMAPDLAQAALGNYDDINNYLKRANSDETVMKRKKKKEKKEKDQPPFNFQ</sequence>
<dbReference type="AlphaFoldDB" id="A0A2S4V5A4"/>
<evidence type="ECO:0000256" key="1">
    <source>
        <dbReference type="SAM" id="MobiDB-lite"/>
    </source>
</evidence>
<comment type="caution">
    <text evidence="2">The sequence shown here is derived from an EMBL/GenBank/DDBJ whole genome shotgun (WGS) entry which is preliminary data.</text>
</comment>
<feature type="region of interest" description="Disordered" evidence="1">
    <location>
        <begin position="270"/>
        <end position="297"/>
    </location>
</feature>
<feature type="compositionally biased region" description="Basic and acidic residues" evidence="1">
    <location>
        <begin position="15"/>
        <end position="28"/>
    </location>
</feature>
<evidence type="ECO:0000313" key="2">
    <source>
        <dbReference type="EMBL" id="POW04677.1"/>
    </source>
</evidence>
<dbReference type="VEuPathDB" id="FungiDB:PSHT_11131"/>
<gene>
    <name evidence="2" type="ORF">PSHT_11131</name>
</gene>
<reference evidence="3" key="2">
    <citation type="journal article" date="2018" name="BMC Genomics">
        <title>Genomic insights into host adaptation between the wheat stripe rust pathogen (Puccinia striiformis f. sp. tritici) and the barley stripe rust pathogen (Puccinia striiformis f. sp. hordei).</title>
        <authorList>
            <person name="Xia C."/>
            <person name="Wang M."/>
            <person name="Yin C."/>
            <person name="Cornejo O.E."/>
            <person name="Hulbert S.H."/>
            <person name="Chen X."/>
        </authorList>
    </citation>
    <scope>NUCLEOTIDE SEQUENCE [LARGE SCALE GENOMIC DNA]</scope>
    <source>
        <strain evidence="3">93TX-2</strain>
    </source>
</reference>
<protein>
    <submittedName>
        <fullName evidence="2">Uncharacterized protein</fullName>
    </submittedName>
</protein>
<reference evidence="3" key="3">
    <citation type="journal article" date="2018" name="Mol. Plant Microbe Interact.">
        <title>Genome sequence resources for the wheat stripe rust pathogen (Puccinia striiformis f. sp. tritici) and the barley stripe rust pathogen (Puccinia striiformis f. sp. hordei).</title>
        <authorList>
            <person name="Xia C."/>
            <person name="Wang M."/>
            <person name="Yin C."/>
            <person name="Cornejo O.E."/>
            <person name="Hulbert S.H."/>
            <person name="Chen X."/>
        </authorList>
    </citation>
    <scope>NUCLEOTIDE SEQUENCE [LARGE SCALE GENOMIC DNA]</scope>
    <source>
        <strain evidence="3">93TX-2</strain>
    </source>
</reference>
<dbReference type="Proteomes" id="UP000238274">
    <property type="component" value="Unassembled WGS sequence"/>
</dbReference>
<dbReference type="VEuPathDB" id="FungiDB:PSTT_11649"/>